<dbReference type="AlphaFoldDB" id="A0A8J5U101"/>
<feature type="compositionally biased region" description="Basic residues" evidence="1">
    <location>
        <begin position="93"/>
        <end position="103"/>
    </location>
</feature>
<dbReference type="EMBL" id="JAELUQ010000001">
    <property type="protein sequence ID" value="KAG7421669.1"/>
    <property type="molecule type" value="Genomic_DNA"/>
</dbReference>
<evidence type="ECO:0000313" key="3">
    <source>
        <dbReference type="Proteomes" id="UP000694050"/>
    </source>
</evidence>
<evidence type="ECO:0000313" key="2">
    <source>
        <dbReference type="EMBL" id="KAG7421669.1"/>
    </source>
</evidence>
<feature type="region of interest" description="Disordered" evidence="1">
    <location>
        <begin position="83"/>
        <end position="104"/>
    </location>
</feature>
<feature type="region of interest" description="Disordered" evidence="1">
    <location>
        <begin position="155"/>
        <end position="185"/>
    </location>
</feature>
<accession>A0A8J5U101</accession>
<name>A0A8J5U101_FUSOX</name>
<organism evidence="2 3">
    <name type="scientific">Fusarium oxysporum f. sp. rapae</name>
    <dbReference type="NCBI Taxonomy" id="485398"/>
    <lineage>
        <taxon>Eukaryota</taxon>
        <taxon>Fungi</taxon>
        <taxon>Dikarya</taxon>
        <taxon>Ascomycota</taxon>
        <taxon>Pezizomycotina</taxon>
        <taxon>Sordariomycetes</taxon>
        <taxon>Hypocreomycetidae</taxon>
        <taxon>Hypocreales</taxon>
        <taxon>Nectriaceae</taxon>
        <taxon>Fusarium</taxon>
        <taxon>Fusarium oxysporum species complex</taxon>
    </lineage>
</organism>
<gene>
    <name evidence="2" type="ORF">Forpe1208_v001673</name>
</gene>
<protein>
    <submittedName>
        <fullName evidence="2">Uncharacterized protein</fullName>
    </submittedName>
</protein>
<sequence length="185" mass="21247">MLKGLFESGRATEFWNRETGRKELRWSNELVREFSIAEMQCLIPDRDQLPRWALTLRQYLNEQEPSSSFTSAADFVVGVGAQQTRTEAPVSRNKNRRPKKGKSKAGLMLPDFVTAFRSRETQAQYETQTLTHDRNPIPPGRTMYVTRLKHLPSMPVTKDSRQGAGFDGIDEFDDHMTGRFSRYSA</sequence>
<reference evidence="2" key="1">
    <citation type="submission" date="2021-04" db="EMBL/GenBank/DDBJ databases">
        <title>First draft genome resource for Brassicaceae pathogens Fusarium oxysporum f. sp. raphani and Fusarium oxysporum f. sp. rapae.</title>
        <authorList>
            <person name="Asai S."/>
        </authorList>
    </citation>
    <scope>NUCLEOTIDE SEQUENCE</scope>
    <source>
        <strain evidence="2">Tf1208</strain>
    </source>
</reference>
<evidence type="ECO:0000256" key="1">
    <source>
        <dbReference type="SAM" id="MobiDB-lite"/>
    </source>
</evidence>
<proteinExistence type="predicted"/>
<dbReference type="Proteomes" id="UP000694050">
    <property type="component" value="Unassembled WGS sequence"/>
</dbReference>
<comment type="caution">
    <text evidence="2">The sequence shown here is derived from an EMBL/GenBank/DDBJ whole genome shotgun (WGS) entry which is preliminary data.</text>
</comment>